<dbReference type="Proteomes" id="UP000789845">
    <property type="component" value="Unassembled WGS sequence"/>
</dbReference>
<dbReference type="SMART" id="SM00471">
    <property type="entry name" value="HDc"/>
    <property type="match status" value="1"/>
</dbReference>
<dbReference type="GO" id="GO:0015969">
    <property type="term" value="P:guanosine tetraphosphate metabolic process"/>
    <property type="evidence" value="ECO:0007669"/>
    <property type="project" value="InterPro"/>
</dbReference>
<dbReference type="InterPro" id="IPR006674">
    <property type="entry name" value="HD_domain"/>
</dbReference>
<dbReference type="Gene3D" id="3.30.460.10">
    <property type="entry name" value="Beta Polymerase, domain 2"/>
    <property type="match status" value="1"/>
</dbReference>
<proteinExistence type="inferred from homology"/>
<dbReference type="PANTHER" id="PTHR43061">
    <property type="entry name" value="GTP DIPHOSPHOKINASE RSH1, CHLOROPLASTIC-RELATED"/>
    <property type="match status" value="1"/>
</dbReference>
<name>A0A9C7G6X7_9BACI</name>
<reference evidence="4" key="1">
    <citation type="submission" date="2021-10" db="EMBL/GenBank/DDBJ databases">
        <authorList>
            <person name="Criscuolo A."/>
        </authorList>
    </citation>
    <scope>NUCLEOTIDE SEQUENCE</scope>
    <source>
        <strain evidence="4">CIP111885</strain>
    </source>
</reference>
<dbReference type="SUPFAM" id="SSF81271">
    <property type="entry name" value="TGS-like"/>
    <property type="match status" value="1"/>
</dbReference>
<dbReference type="InterPro" id="IPR004095">
    <property type="entry name" value="TGS"/>
</dbReference>
<comment type="pathway">
    <text evidence="1">Purine metabolism; ppGpp biosynthesis; ppGpp from GTP: step 1/2.</text>
</comment>
<dbReference type="EMBL" id="CAKJTG010000002">
    <property type="protein sequence ID" value="CAG9606790.1"/>
    <property type="molecule type" value="Genomic_DNA"/>
</dbReference>
<evidence type="ECO:0000313" key="5">
    <source>
        <dbReference type="Proteomes" id="UP000789845"/>
    </source>
</evidence>
<comment type="caution">
    <text evidence="4">The sequence shown here is derived from an EMBL/GenBank/DDBJ whole genome shotgun (WGS) entry which is preliminary data.</text>
</comment>
<dbReference type="InterPro" id="IPR007685">
    <property type="entry name" value="RelA_SpoT"/>
</dbReference>
<accession>A0A9C7G6X7</accession>
<organism evidence="4 5">
    <name type="scientific">Pseudoneobacillus rhizosphaerae</name>
    <dbReference type="NCBI Taxonomy" id="2880968"/>
    <lineage>
        <taxon>Bacteria</taxon>
        <taxon>Bacillati</taxon>
        <taxon>Bacillota</taxon>
        <taxon>Bacilli</taxon>
        <taxon>Bacillales</taxon>
        <taxon>Bacillaceae</taxon>
        <taxon>Pseudoneobacillus</taxon>
    </lineage>
</organism>
<dbReference type="Pfam" id="PF13328">
    <property type="entry name" value="HD_4"/>
    <property type="match status" value="1"/>
</dbReference>
<dbReference type="SUPFAM" id="SSF109604">
    <property type="entry name" value="HD-domain/PDEase-like"/>
    <property type="match status" value="1"/>
</dbReference>
<dbReference type="CDD" id="cd00077">
    <property type="entry name" value="HDc"/>
    <property type="match status" value="1"/>
</dbReference>
<dbReference type="AlphaFoldDB" id="A0A9C7G6X7"/>
<dbReference type="Pfam" id="PF04607">
    <property type="entry name" value="RelA_SpoT"/>
    <property type="match status" value="1"/>
</dbReference>
<dbReference type="InterPro" id="IPR043519">
    <property type="entry name" value="NT_sf"/>
</dbReference>
<dbReference type="InterPro" id="IPR012675">
    <property type="entry name" value="Beta-grasp_dom_sf"/>
</dbReference>
<sequence length="461" mass="52582">MINHLKETLLKKTIFLSTTEVNQLKKAIDFSIAAHEGQKRKSGEPYVTHPLTVCEILADNKADIVTLISGLLHDVVEDTEITLQQISDNFGEEVAFIVDGLTKMKKNPSIHKEEYEAINFEKLLVASEKDIRVAIVKIADRLHNMRTLAVKKVEKRIPYSNETLIFFAPLCERLGLFKIQQEIEEMGFHYLHPKTYGSVKKRIENYLPIFQAAFNQFKNMLEKESLIPCKVYWQQQPVYKVYSSLQEGHPFSDIFSIKVITTGRMDCYSMLGVVHQLFPVKENGFEDYIAIEKNVFSKYLKTMVEIEGIEVNIHIQSVELEALSIEGIFHDIRVSSLKGISSKILGDSIQAAKTLTDNPIEFYDLISYELFQKEITVYTPKMDVISLPEGSTAVDFAFALNPEMAKKMSHIKVNGIQEPIHIELKDLDIVEMISGDELTVNTIWLNYAITAKALKEINELL</sequence>
<dbReference type="FunFam" id="1.10.3210.10:FF:000001">
    <property type="entry name" value="GTP pyrophosphokinase RelA"/>
    <property type="match status" value="1"/>
</dbReference>
<dbReference type="InterPro" id="IPR012676">
    <property type="entry name" value="TGS-like"/>
</dbReference>
<evidence type="ECO:0000259" key="3">
    <source>
        <dbReference type="PROSITE" id="PS51831"/>
    </source>
</evidence>
<dbReference type="PANTHER" id="PTHR43061:SF1">
    <property type="entry name" value="GTP DIPHOSPHOKINASE RSH1, CHLOROPLASTIC-RELATED"/>
    <property type="match status" value="1"/>
</dbReference>
<protein>
    <submittedName>
        <fullName evidence="4">Bifunctional (P)ppGpp synthase/hydrolase SpoT</fullName>
    </submittedName>
</protein>
<keyword evidence="5" id="KW-1185">Reference proteome</keyword>
<evidence type="ECO:0000256" key="1">
    <source>
        <dbReference type="ARBA" id="ARBA00004976"/>
    </source>
</evidence>
<dbReference type="SUPFAM" id="SSF81301">
    <property type="entry name" value="Nucleotidyltransferase"/>
    <property type="match status" value="1"/>
</dbReference>
<dbReference type="Gene3D" id="1.10.3210.10">
    <property type="entry name" value="Hypothetical protein af1432"/>
    <property type="match status" value="1"/>
</dbReference>
<dbReference type="PROSITE" id="PS51831">
    <property type="entry name" value="HD"/>
    <property type="match status" value="1"/>
</dbReference>
<dbReference type="Gene3D" id="3.10.20.30">
    <property type="match status" value="1"/>
</dbReference>
<dbReference type="InterPro" id="IPR003607">
    <property type="entry name" value="HD/PDEase_dom"/>
</dbReference>
<dbReference type="RefSeq" id="WP_230495062.1">
    <property type="nucleotide sequence ID" value="NZ_CAKJTG010000002.1"/>
</dbReference>
<comment type="similarity">
    <text evidence="2">Belongs to the RelA/SpoT family.</text>
</comment>
<evidence type="ECO:0000256" key="2">
    <source>
        <dbReference type="ARBA" id="ARBA00007476"/>
    </source>
</evidence>
<gene>
    <name evidence="4" type="primary">spoT</name>
    <name evidence="4" type="ORF">NEOCIP111885_00478</name>
</gene>
<evidence type="ECO:0000313" key="4">
    <source>
        <dbReference type="EMBL" id="CAG9606790.1"/>
    </source>
</evidence>
<feature type="domain" description="HD" evidence="3">
    <location>
        <begin position="46"/>
        <end position="145"/>
    </location>
</feature>
<dbReference type="Pfam" id="PF02824">
    <property type="entry name" value="TGS"/>
    <property type="match status" value="1"/>
</dbReference>